<comment type="caution">
    <text evidence="4">The sequence shown here is derived from an EMBL/GenBank/DDBJ whole genome shotgun (WGS) entry which is preliminary data.</text>
</comment>
<dbReference type="InterPro" id="IPR044144">
    <property type="entry name" value="SAF_UxaA/GarD"/>
</dbReference>
<keyword evidence="5" id="KW-1185">Reference proteome</keyword>
<evidence type="ECO:0000259" key="3">
    <source>
        <dbReference type="SMART" id="SM00858"/>
    </source>
</evidence>
<dbReference type="CDD" id="cd11613">
    <property type="entry name" value="SAF_AH_GD"/>
    <property type="match status" value="1"/>
</dbReference>
<dbReference type="Proteomes" id="UP001225034">
    <property type="component" value="Unassembled WGS sequence"/>
</dbReference>
<gene>
    <name evidence="4" type="ORF">J2S05_001985</name>
</gene>
<dbReference type="GO" id="GO:0016787">
    <property type="term" value="F:hydrolase activity"/>
    <property type="evidence" value="ECO:0007669"/>
    <property type="project" value="UniProtKB-KW"/>
</dbReference>
<accession>A0ABT9YH41</accession>
<dbReference type="PANTHER" id="PTHR30536:SF5">
    <property type="entry name" value="ALTRONATE DEHYDRATASE"/>
    <property type="match status" value="1"/>
</dbReference>
<sequence>MIKEFTQIHEQDSVLITLQDLSKGTSIHYNDENFELVEDIPSGHKIAVKDIGQGENIIKYGFPIGHATEEIKRGSWVHTDNVKTNLSGALEYDYQDTNESIMGIHPSGQTFSGYVRKNGEVAIRNEVWIINTVGCINKVAENLARLANKAHEGRDFDGVHYFPHPFGCSQLGDDLENTQKLLARLVEHPNAAGVLVLGLGCENNFIESFKKAMPNYDSDRIRFLAAQETEDELEEGLELLGELVDFATEFKQQPVPISKLKVGLKCGGSDGLSGITANPMVGAFSDLLISQGGTTILTEVPEMFGAETILMDRSKDRIVFDQMVDLINDFKEYFIRHDQPVYENPSPGNKQGGITTLEEKSLGCVQKGGFATIVDVLDYGEKVSETGLNIVQGPGNDLVSVTALAAAGAHIVLFTTGRGTPFGGPVPTVKISTNSTLYNKKKNWIDYNAGELVEGKSMDEVRDHFFSYLLDVASGETRTRNEQNGFREIAIFKDGVML</sequence>
<dbReference type="SMART" id="SM00858">
    <property type="entry name" value="SAF"/>
    <property type="match status" value="1"/>
</dbReference>
<proteinExistence type="inferred from homology"/>
<reference evidence="4 5" key="1">
    <citation type="submission" date="2023-07" db="EMBL/GenBank/DDBJ databases">
        <title>Genomic Encyclopedia of Type Strains, Phase IV (KMG-IV): sequencing the most valuable type-strain genomes for metagenomic binning, comparative biology and taxonomic classification.</title>
        <authorList>
            <person name="Goeker M."/>
        </authorList>
    </citation>
    <scope>NUCLEOTIDE SEQUENCE [LARGE SCALE GENOMIC DNA]</scope>
    <source>
        <strain evidence="4 5">DSM 19154</strain>
    </source>
</reference>
<protein>
    <submittedName>
        <fullName evidence="4">Altronate hydrolase</fullName>
        <ecNumber evidence="4">4.2.1.7</ecNumber>
    </submittedName>
</protein>
<dbReference type="InterPro" id="IPR013974">
    <property type="entry name" value="SAF"/>
</dbReference>
<dbReference type="Pfam" id="PF04295">
    <property type="entry name" value="GD_AH_second"/>
    <property type="match status" value="1"/>
</dbReference>
<dbReference type="Gene3D" id="2.30.130.110">
    <property type="match status" value="1"/>
</dbReference>
<evidence type="ECO:0000313" key="4">
    <source>
        <dbReference type="EMBL" id="MDQ0207186.1"/>
    </source>
</evidence>
<dbReference type="RefSeq" id="WP_306982270.1">
    <property type="nucleotide sequence ID" value="NZ_JAUSUA010000002.1"/>
</dbReference>
<dbReference type="Pfam" id="PF08666">
    <property type="entry name" value="SAF"/>
    <property type="match status" value="1"/>
</dbReference>
<feature type="domain" description="SAF" evidence="3">
    <location>
        <begin position="12"/>
        <end position="83"/>
    </location>
</feature>
<evidence type="ECO:0000313" key="5">
    <source>
        <dbReference type="Proteomes" id="UP001225034"/>
    </source>
</evidence>
<name>A0ABT9YH41_9BACI</name>
<keyword evidence="2 4" id="KW-0456">Lyase</keyword>
<dbReference type="InterPro" id="IPR052172">
    <property type="entry name" value="UxaA_altronate/galactarate_dh"/>
</dbReference>
<dbReference type="EMBL" id="JAUSUA010000002">
    <property type="protein sequence ID" value="MDQ0207186.1"/>
    <property type="molecule type" value="Genomic_DNA"/>
</dbReference>
<dbReference type="InterPro" id="IPR007392">
    <property type="entry name" value="GD_AH_second"/>
</dbReference>
<dbReference type="GO" id="GO:0008789">
    <property type="term" value="F:altronate dehydratase activity"/>
    <property type="evidence" value="ECO:0007669"/>
    <property type="project" value="UniProtKB-EC"/>
</dbReference>
<dbReference type="PANTHER" id="PTHR30536">
    <property type="entry name" value="ALTRONATE/GALACTARATE DEHYDRATASE"/>
    <property type="match status" value="1"/>
</dbReference>
<dbReference type="InterPro" id="IPR048332">
    <property type="entry name" value="GD_AH_C"/>
</dbReference>
<keyword evidence="4" id="KW-0378">Hydrolase</keyword>
<evidence type="ECO:0000256" key="1">
    <source>
        <dbReference type="ARBA" id="ARBA00010986"/>
    </source>
</evidence>
<evidence type="ECO:0000256" key="2">
    <source>
        <dbReference type="ARBA" id="ARBA00023239"/>
    </source>
</evidence>
<organism evidence="4 5">
    <name type="scientific">Alkalicoccobacillus murimartini</name>
    <dbReference type="NCBI Taxonomy" id="171685"/>
    <lineage>
        <taxon>Bacteria</taxon>
        <taxon>Bacillati</taxon>
        <taxon>Bacillota</taxon>
        <taxon>Bacilli</taxon>
        <taxon>Bacillales</taxon>
        <taxon>Bacillaceae</taxon>
        <taxon>Alkalicoccobacillus</taxon>
    </lineage>
</organism>
<dbReference type="Pfam" id="PF20629">
    <property type="entry name" value="GD_AH_C"/>
    <property type="match status" value="1"/>
</dbReference>
<dbReference type="EC" id="4.2.1.7" evidence="4"/>
<comment type="similarity">
    <text evidence="1">Belongs to the UxaA family.</text>
</comment>